<organism evidence="1 2">
    <name type="scientific">Panagrolaimus sp. PS1159</name>
    <dbReference type="NCBI Taxonomy" id="55785"/>
    <lineage>
        <taxon>Eukaryota</taxon>
        <taxon>Metazoa</taxon>
        <taxon>Ecdysozoa</taxon>
        <taxon>Nematoda</taxon>
        <taxon>Chromadorea</taxon>
        <taxon>Rhabditida</taxon>
        <taxon>Tylenchina</taxon>
        <taxon>Panagrolaimomorpha</taxon>
        <taxon>Panagrolaimoidea</taxon>
        <taxon>Panagrolaimidae</taxon>
        <taxon>Panagrolaimus</taxon>
    </lineage>
</organism>
<evidence type="ECO:0000313" key="1">
    <source>
        <dbReference type="Proteomes" id="UP000887580"/>
    </source>
</evidence>
<accession>A0AC35F9T2</accession>
<proteinExistence type="predicted"/>
<evidence type="ECO:0000313" key="2">
    <source>
        <dbReference type="WBParaSite" id="PS1159_v2.g15301.t1"/>
    </source>
</evidence>
<reference evidence="2" key="1">
    <citation type="submission" date="2022-11" db="UniProtKB">
        <authorList>
            <consortium name="WormBaseParasite"/>
        </authorList>
    </citation>
    <scope>IDENTIFICATION</scope>
</reference>
<sequence>MFSDSDDDFSFSTLHSHVLPTSLQKLREKKATPKNNLYQMQLQRYEIYKAQNHEDGNFDLTLEFGDAKKLYVHKFHITSVSETLDVMLSSRWSTNDKVVKVEDYSYDDFFIFVSFLYSGKCDLTNENILRITDMAEYYDVSTLKNYCDLFLSKMSYTEQNVYDMIEFGQRYSLPYFNESLRIYYSDEFSALMSGEKFLTLKHSCIILLASLKRPSGHREEQFFEAVCKWAKHQVLLRKESEESAVCLPVEVKEELIEIIPHINFEPMSFHFVSTFLDESVDFYEAVKMELSELLPRINFQKMCYKFLMDFLVDKQFLFSSSEMCKVLIRTIRYSSAEDEDLFKTVYEIVENQALQKQATSSKISFNLNETIKSEMNKFIPHFDFINMSFEFILEYIVPKKFLFTSQKLYNILLSSLTNGDVEKLFDAIYELAEIEVTVKQFIAADDDFNLENAIKDELRGVLPRIGFSQMSLEYIKDNIVGKKFLFSASELYKYLLNSKRTREKEEEFFKAVYELAEEYALKKQEIILSENFDLKAAVKEELSEIIPKVKFSSMKLDFLADFVVKKGFTFNAAELYKFFVDLKDVFENEETILEAIYKLAETQANEKEKTAMAAATDENFNLVDTIKADLADILPKIQFYKMNKTYLQDFVVKNGILSDDDFRHIFDYRVVIENNGSLLTGTFVDTFGIKDRLGNDGYRLPARATYKQRFTRLKFTVPSTPSTLQKMKGIEWYLLLEKDGTLTIKNANNIAKSGDYLIAELRSQNRFELLVGSPTTIKSYSESNN</sequence>
<dbReference type="WBParaSite" id="PS1159_v2.g15301.t1">
    <property type="protein sequence ID" value="PS1159_v2.g15301.t1"/>
    <property type="gene ID" value="PS1159_v2.g15301"/>
</dbReference>
<dbReference type="Proteomes" id="UP000887580">
    <property type="component" value="Unplaced"/>
</dbReference>
<name>A0AC35F9T2_9BILA</name>
<protein>
    <submittedName>
        <fullName evidence="2">BTB domain-containing protein</fullName>
    </submittedName>
</protein>